<organism evidence="2">
    <name type="scientific">Human betaherpesvirus 6A</name>
    <dbReference type="NCBI Taxonomy" id="32603"/>
    <lineage>
        <taxon>Viruses</taxon>
        <taxon>Duplodnaviria</taxon>
        <taxon>Heunggongvirae</taxon>
        <taxon>Peploviricota</taxon>
        <taxon>Herviviricetes</taxon>
        <taxon>Herpesvirales</taxon>
        <taxon>Orthoherpesviridae</taxon>
        <taxon>Betaherpesvirinae</taxon>
        <taxon>Roseolovirus</taxon>
        <taxon>Roseolovirus humanbeta6a</taxon>
    </lineage>
</organism>
<protein>
    <submittedName>
        <fullName evidence="2">Uncharacterized protein</fullName>
    </submittedName>
</protein>
<feature type="compositionally biased region" description="Pro residues" evidence="1">
    <location>
        <begin position="35"/>
        <end position="48"/>
    </location>
</feature>
<proteinExistence type="predicted"/>
<sequence>MRGTRQRPSGGWSPLGLARPRYPAGSVAAPDPRSHTPPPRAPPPPPPLTISAYRPHTHPAAESGARTRAEHAREHARHRPPEVTEPVRRPGFSGSVCGRTVTRKSQRDETIDPLLLSALPEHGPHASP</sequence>
<feature type="compositionally biased region" description="Basic and acidic residues" evidence="1">
    <location>
        <begin position="65"/>
        <end position="88"/>
    </location>
</feature>
<dbReference type="EMBL" id="MF994828">
    <property type="protein sequence ID" value="AVI09306.1"/>
    <property type="molecule type" value="Genomic_DNA"/>
</dbReference>
<dbReference type="EMBL" id="MF994828">
    <property type="protein sequence ID" value="AVI09192.1"/>
    <property type="molecule type" value="Genomic_DNA"/>
</dbReference>
<feature type="region of interest" description="Disordered" evidence="1">
    <location>
        <begin position="1"/>
        <end position="128"/>
    </location>
</feature>
<evidence type="ECO:0000256" key="1">
    <source>
        <dbReference type="SAM" id="MobiDB-lite"/>
    </source>
</evidence>
<accession>A0A2L2QE34</accession>
<reference evidence="2" key="1">
    <citation type="journal article" date="2018" name="J. Virol.">
        <title>Copy number heterogeneity, large origin tandem repeats, and interspecies recombination in HHV-6A and HHV-6B reference strains.</title>
        <authorList>
            <person name="Greninger A.L."/>
            <person name="Roychoudhury P."/>
            <person name="Makhsous N."/>
            <person name="Hanson D."/>
            <person name="Chase J."/>
            <person name="Krueger G."/>
            <person name="Xie H."/>
            <person name="Huang M.-L."/>
            <person name="Saunders L."/>
            <person name="Ablashi D."/>
            <person name="Koelle D.M."/>
            <person name="Cook L."/>
            <person name="Jerome K.R."/>
        </authorList>
    </citation>
    <scope>NUCLEOTIDE SEQUENCE</scope>
    <source>
        <strain evidence="2">SIE</strain>
    </source>
</reference>
<name>A0A2L2QE34_9BETA</name>
<evidence type="ECO:0000313" key="2">
    <source>
        <dbReference type="EMBL" id="AVI09306.1"/>
    </source>
</evidence>